<feature type="transmembrane region" description="Helical" evidence="1">
    <location>
        <begin position="109"/>
        <end position="135"/>
    </location>
</feature>
<keyword evidence="1" id="KW-0812">Transmembrane</keyword>
<feature type="domain" description="DUF4395" evidence="2">
    <location>
        <begin position="11"/>
        <end position="140"/>
    </location>
</feature>
<dbReference type="AlphaFoldDB" id="A0A6J6Y877"/>
<keyword evidence="1" id="KW-0472">Membrane</keyword>
<gene>
    <name evidence="3" type="ORF">UFOPK2992_01148</name>
</gene>
<keyword evidence="1" id="KW-1133">Transmembrane helix</keyword>
<evidence type="ECO:0000259" key="2">
    <source>
        <dbReference type="Pfam" id="PF14340"/>
    </source>
</evidence>
<organism evidence="3">
    <name type="scientific">freshwater metagenome</name>
    <dbReference type="NCBI Taxonomy" id="449393"/>
    <lineage>
        <taxon>unclassified sequences</taxon>
        <taxon>metagenomes</taxon>
        <taxon>ecological metagenomes</taxon>
    </lineage>
</organism>
<feature type="transmembrane region" description="Helical" evidence="1">
    <location>
        <begin position="15"/>
        <end position="33"/>
    </location>
</feature>
<dbReference type="InterPro" id="IPR025508">
    <property type="entry name" value="DUF4395"/>
</dbReference>
<reference evidence="3" key="1">
    <citation type="submission" date="2020-05" db="EMBL/GenBank/DDBJ databases">
        <authorList>
            <person name="Chiriac C."/>
            <person name="Salcher M."/>
            <person name="Ghai R."/>
            <person name="Kavagutti S V."/>
        </authorList>
    </citation>
    <scope>NUCLEOTIDE SEQUENCE</scope>
</reference>
<protein>
    <submittedName>
        <fullName evidence="3">Unannotated protein</fullName>
    </submittedName>
</protein>
<proteinExistence type="predicted"/>
<sequence>MRTLFRFPNPVNETSARLVAGGAVLQCLAFVAFRQWWLLIPLTYGFVARVLTGPTLSPLGQLSTRVLTPLIGGDAKLVPGPPKRFAQGIGASLSVGASIAWGFGNHGLAVALVAAIAMAATLESVFAFCLGCTIFNRLMRWGIIPAEVCESCNDLSRRFATSAV</sequence>
<accession>A0A6J6Y877</accession>
<evidence type="ECO:0000256" key="1">
    <source>
        <dbReference type="SAM" id="Phobius"/>
    </source>
</evidence>
<name>A0A6J6Y877_9ZZZZ</name>
<dbReference type="Pfam" id="PF14340">
    <property type="entry name" value="DUF4395"/>
    <property type="match status" value="1"/>
</dbReference>
<evidence type="ECO:0000313" key="3">
    <source>
        <dbReference type="EMBL" id="CAB4803486.1"/>
    </source>
</evidence>
<dbReference type="EMBL" id="CAFAAI010000198">
    <property type="protein sequence ID" value="CAB4803486.1"/>
    <property type="molecule type" value="Genomic_DNA"/>
</dbReference>